<dbReference type="GO" id="GO:0016787">
    <property type="term" value="F:hydrolase activity"/>
    <property type="evidence" value="ECO:0007669"/>
    <property type="project" value="UniProtKB-KW"/>
</dbReference>
<accession>A0A920BS03</accession>
<proteinExistence type="predicted"/>
<gene>
    <name evidence="1" type="ORF">J27TS8_01940</name>
</gene>
<dbReference type="InterPro" id="IPR010662">
    <property type="entry name" value="RBBP9/YdeN"/>
</dbReference>
<dbReference type="PANTHER" id="PTHR15394">
    <property type="entry name" value="SERINE HYDROLASE RBBP9"/>
    <property type="match status" value="1"/>
</dbReference>
<name>A0A920BS03_9BACI</name>
<dbReference type="RefSeq" id="WP_137743967.1">
    <property type="nucleotide sequence ID" value="NZ_BORC01000001.1"/>
</dbReference>
<reference evidence="1" key="1">
    <citation type="submission" date="2021-03" db="EMBL/GenBank/DDBJ databases">
        <title>Antimicrobial resistance genes in bacteria isolated from Japanese honey, and their potential for conferring macrolide and lincosamide resistance in the American foulbrood pathogen Paenibacillus larvae.</title>
        <authorList>
            <person name="Okamoto M."/>
            <person name="Kumagai M."/>
            <person name="Kanamori H."/>
            <person name="Takamatsu D."/>
        </authorList>
    </citation>
    <scope>NUCLEOTIDE SEQUENCE</scope>
    <source>
        <strain evidence="1">J27TS8</strain>
    </source>
</reference>
<dbReference type="PANTHER" id="PTHR15394:SF3">
    <property type="entry name" value="SERINE HYDROLASE RBBP9"/>
    <property type="match status" value="1"/>
</dbReference>
<sequence length="186" mass="21235">MNATVMFIHSAGPQGQNQGSSNLVTYLKKELKEDYNFHSPSMPTPENPKYVEWKKAFEQEFNQLSGEVVLIGHSLGGSFLLKYLSEESYPIKIPGLFVVSAPFWGIDQDWQRSDFFFQSGFEKRLSEIDNLFLYHSRDERIVPFSHHLALAEKLPHGKTRVLEGKQHLFSNGLTELVNDIRSLSGT</sequence>
<keyword evidence="2" id="KW-1185">Reference proteome</keyword>
<dbReference type="InterPro" id="IPR029058">
    <property type="entry name" value="AB_hydrolase_fold"/>
</dbReference>
<dbReference type="Pfam" id="PF06821">
    <property type="entry name" value="Ser_hydrolase"/>
    <property type="match status" value="1"/>
</dbReference>
<dbReference type="EMBL" id="BORC01000001">
    <property type="protein sequence ID" value="GIN60201.1"/>
    <property type="molecule type" value="Genomic_DNA"/>
</dbReference>
<evidence type="ECO:0000313" key="1">
    <source>
        <dbReference type="EMBL" id="GIN60201.1"/>
    </source>
</evidence>
<protein>
    <submittedName>
        <fullName evidence="1">Alpha/beta hydrolase</fullName>
    </submittedName>
</protein>
<evidence type="ECO:0000313" key="2">
    <source>
        <dbReference type="Proteomes" id="UP000682111"/>
    </source>
</evidence>
<dbReference type="Proteomes" id="UP000682111">
    <property type="component" value="Unassembled WGS sequence"/>
</dbReference>
<keyword evidence="1" id="KW-0378">Hydrolase</keyword>
<dbReference type="Gene3D" id="3.40.50.1820">
    <property type="entry name" value="alpha/beta hydrolase"/>
    <property type="match status" value="1"/>
</dbReference>
<dbReference type="OrthoDB" id="9804993at2"/>
<organism evidence="1 2">
    <name type="scientific">Robertmurraya siralis</name>
    <dbReference type="NCBI Taxonomy" id="77777"/>
    <lineage>
        <taxon>Bacteria</taxon>
        <taxon>Bacillati</taxon>
        <taxon>Bacillota</taxon>
        <taxon>Bacilli</taxon>
        <taxon>Bacillales</taxon>
        <taxon>Bacillaceae</taxon>
        <taxon>Robertmurraya</taxon>
    </lineage>
</organism>
<dbReference type="AlphaFoldDB" id="A0A920BS03"/>
<comment type="caution">
    <text evidence="1">The sequence shown here is derived from an EMBL/GenBank/DDBJ whole genome shotgun (WGS) entry which is preliminary data.</text>
</comment>
<dbReference type="SUPFAM" id="SSF53474">
    <property type="entry name" value="alpha/beta-Hydrolases"/>
    <property type="match status" value="1"/>
</dbReference>